<evidence type="ECO:0000313" key="2">
    <source>
        <dbReference type="EMBL" id="MDM0046560.1"/>
    </source>
</evidence>
<dbReference type="InterPro" id="IPR011111">
    <property type="entry name" value="Plasmid_RepB"/>
</dbReference>
<reference evidence="2" key="1">
    <citation type="submission" date="2023-06" db="EMBL/GenBank/DDBJ databases">
        <authorList>
            <person name="Jiang Y."/>
            <person name="Liu Q."/>
        </authorList>
    </citation>
    <scope>NUCLEOTIDE SEQUENCE</scope>
    <source>
        <strain evidence="2">CGMCC 1.12089</strain>
    </source>
</reference>
<evidence type="ECO:0000313" key="3">
    <source>
        <dbReference type="Proteomes" id="UP001174908"/>
    </source>
</evidence>
<evidence type="ECO:0000259" key="1">
    <source>
        <dbReference type="SMART" id="SM00470"/>
    </source>
</evidence>
<dbReference type="Gene3D" id="1.10.10.2830">
    <property type="match status" value="1"/>
</dbReference>
<sequence>MIPLDRIEVLNPRERNQKKFDTIVHSIGVVGLKKPITVTPRSSEDGAERYMLICGEGRLKAYQRLGEARIPALVVSASDEDAYVMSLAENIARRRHRPLELLQGITLLKERGCSAGEIARRTGLNDSYVRSILELAEKGEERLMIAVERGQIPLTVAMVIVKAGDDDKAVQLAMQDAYEAGSLRGHQLMYVKKLVERRQFLGRSITRKSPDRKPVTSSSLVRAYQKEVERQRLMVRKSSLVQQRLFFILGALRKLIADENLVNVLRLEGLDTLPRYLADRVVRNGGAL</sequence>
<dbReference type="InterPro" id="IPR036086">
    <property type="entry name" value="ParB/Sulfiredoxin_sf"/>
</dbReference>
<dbReference type="SUPFAM" id="SSF110849">
    <property type="entry name" value="ParB/Sulfiredoxin"/>
    <property type="match status" value="1"/>
</dbReference>
<dbReference type="PANTHER" id="PTHR33375:SF1">
    <property type="entry name" value="CHROMOSOME-PARTITIONING PROTEIN PARB-RELATED"/>
    <property type="match status" value="1"/>
</dbReference>
<dbReference type="SMART" id="SM00470">
    <property type="entry name" value="ParB"/>
    <property type="match status" value="1"/>
</dbReference>
<dbReference type="PANTHER" id="PTHR33375">
    <property type="entry name" value="CHROMOSOME-PARTITIONING PROTEIN PARB-RELATED"/>
    <property type="match status" value="1"/>
</dbReference>
<dbReference type="Pfam" id="PF02195">
    <property type="entry name" value="ParB_N"/>
    <property type="match status" value="1"/>
</dbReference>
<comment type="caution">
    <text evidence="2">The sequence shown here is derived from an EMBL/GenBank/DDBJ whole genome shotgun (WGS) entry which is preliminary data.</text>
</comment>
<dbReference type="Pfam" id="PF07506">
    <property type="entry name" value="RepB"/>
    <property type="match status" value="1"/>
</dbReference>
<keyword evidence="3" id="KW-1185">Reference proteome</keyword>
<dbReference type="CDD" id="cd16411">
    <property type="entry name" value="ParB_N_like"/>
    <property type="match status" value="1"/>
</dbReference>
<name>A0ABT7NF31_9BURK</name>
<feature type="domain" description="ParB-like N-terminal" evidence="1">
    <location>
        <begin position="1"/>
        <end position="91"/>
    </location>
</feature>
<dbReference type="Gene3D" id="3.90.1530.30">
    <property type="match status" value="1"/>
</dbReference>
<dbReference type="Proteomes" id="UP001174908">
    <property type="component" value="Unassembled WGS sequence"/>
</dbReference>
<organism evidence="2 3">
    <name type="scientific">Variovorax dokdonensis</name>
    <dbReference type="NCBI Taxonomy" id="344883"/>
    <lineage>
        <taxon>Bacteria</taxon>
        <taxon>Pseudomonadati</taxon>
        <taxon>Pseudomonadota</taxon>
        <taxon>Betaproteobacteria</taxon>
        <taxon>Burkholderiales</taxon>
        <taxon>Comamonadaceae</taxon>
        <taxon>Variovorax</taxon>
    </lineage>
</organism>
<dbReference type="EMBL" id="JASZYV010000004">
    <property type="protein sequence ID" value="MDM0046560.1"/>
    <property type="molecule type" value="Genomic_DNA"/>
</dbReference>
<dbReference type="InterPro" id="IPR003115">
    <property type="entry name" value="ParB_N"/>
</dbReference>
<protein>
    <submittedName>
        <fullName evidence="2">Plasmid partitioning protein RepB C-terminal domain-containing protein</fullName>
    </submittedName>
</protein>
<accession>A0ABT7NF31</accession>
<proteinExistence type="predicted"/>
<gene>
    <name evidence="2" type="ORF">QTH91_18870</name>
</gene>
<dbReference type="SUPFAM" id="SSF109709">
    <property type="entry name" value="KorB DNA-binding domain-like"/>
    <property type="match status" value="1"/>
</dbReference>
<dbReference type="InterPro" id="IPR050336">
    <property type="entry name" value="Chromosome_partition/occlusion"/>
</dbReference>